<organism evidence="5">
    <name type="scientific">marine metagenome</name>
    <dbReference type="NCBI Taxonomy" id="408172"/>
    <lineage>
        <taxon>unclassified sequences</taxon>
        <taxon>metagenomes</taxon>
        <taxon>ecological metagenomes</taxon>
    </lineage>
</organism>
<reference evidence="5" key="1">
    <citation type="submission" date="2018-05" db="EMBL/GenBank/DDBJ databases">
        <authorList>
            <person name="Lanie J.A."/>
            <person name="Ng W.-L."/>
            <person name="Kazmierczak K.M."/>
            <person name="Andrzejewski T.M."/>
            <person name="Davidsen T.M."/>
            <person name="Wayne K.J."/>
            <person name="Tettelin H."/>
            <person name="Glass J.I."/>
            <person name="Rusch D."/>
            <person name="Podicherti R."/>
            <person name="Tsui H.-C.T."/>
            <person name="Winkler M.E."/>
        </authorList>
    </citation>
    <scope>NUCLEOTIDE SEQUENCE</scope>
</reference>
<comment type="cofactor">
    <cofactor evidence="1">
        <name>pyridoxal 5'-phosphate</name>
        <dbReference type="ChEBI" id="CHEBI:597326"/>
    </cofactor>
</comment>
<evidence type="ECO:0000256" key="1">
    <source>
        <dbReference type="ARBA" id="ARBA00001933"/>
    </source>
</evidence>
<protein>
    <recommendedName>
        <fullName evidence="4">Tryptophan synthase beta chain-like PALP domain-containing protein</fullName>
    </recommendedName>
</protein>
<dbReference type="EMBL" id="UINC01025004">
    <property type="protein sequence ID" value="SVA99790.1"/>
    <property type="molecule type" value="Genomic_DNA"/>
</dbReference>
<dbReference type="AlphaFoldDB" id="A0A382ADZ5"/>
<evidence type="ECO:0000313" key="5">
    <source>
        <dbReference type="EMBL" id="SVA99790.1"/>
    </source>
</evidence>
<feature type="non-terminal residue" evidence="5">
    <location>
        <position position="136"/>
    </location>
</feature>
<proteinExistence type="inferred from homology"/>
<dbReference type="InterPro" id="IPR001926">
    <property type="entry name" value="TrpB-like_PALP"/>
</dbReference>
<keyword evidence="3" id="KW-0663">Pyridoxal phosphate</keyword>
<dbReference type="Pfam" id="PF00291">
    <property type="entry name" value="PALP"/>
    <property type="match status" value="1"/>
</dbReference>
<dbReference type="FunFam" id="3.40.50.1100:FF:000003">
    <property type="entry name" value="Cystathionine beta-synthase"/>
    <property type="match status" value="1"/>
</dbReference>
<evidence type="ECO:0000256" key="2">
    <source>
        <dbReference type="ARBA" id="ARBA00007103"/>
    </source>
</evidence>
<evidence type="ECO:0000256" key="3">
    <source>
        <dbReference type="ARBA" id="ARBA00022898"/>
    </source>
</evidence>
<dbReference type="SUPFAM" id="SSF53686">
    <property type="entry name" value="Tryptophan synthase beta subunit-like PLP-dependent enzymes"/>
    <property type="match status" value="1"/>
</dbReference>
<dbReference type="GO" id="GO:0006534">
    <property type="term" value="P:cysteine metabolic process"/>
    <property type="evidence" value="ECO:0007669"/>
    <property type="project" value="UniProtKB-ARBA"/>
</dbReference>
<dbReference type="InterPro" id="IPR036052">
    <property type="entry name" value="TrpB-like_PALP_sf"/>
</dbReference>
<dbReference type="GO" id="GO:0009069">
    <property type="term" value="P:serine family amino acid metabolic process"/>
    <property type="evidence" value="ECO:0007669"/>
    <property type="project" value="UniProtKB-ARBA"/>
</dbReference>
<gene>
    <name evidence="5" type="ORF">METZ01_LOCUS152644</name>
</gene>
<dbReference type="InterPro" id="IPR050214">
    <property type="entry name" value="Cys_Synth/Cystath_Beta-Synth"/>
</dbReference>
<evidence type="ECO:0000259" key="4">
    <source>
        <dbReference type="Pfam" id="PF00291"/>
    </source>
</evidence>
<sequence length="136" mass="14676">VVDWTSRSHICNDITEAAGTTPLLRLHKTAVGSTILCGKLEFMNPSSSLKDRILRHMVKQAEERKKLRPGMTILEATTGSTGIATAMIGAARGYAVTIVMPEGMSEERKACMRAYGAELVLTPGAESDVDISLEKI</sequence>
<feature type="non-terminal residue" evidence="5">
    <location>
        <position position="1"/>
    </location>
</feature>
<comment type="similarity">
    <text evidence="2">Belongs to the cysteine synthase/cystathionine beta-synthase family.</text>
</comment>
<accession>A0A382ADZ5</accession>
<dbReference type="GO" id="GO:0044272">
    <property type="term" value="P:sulfur compound biosynthetic process"/>
    <property type="evidence" value="ECO:0007669"/>
    <property type="project" value="UniProtKB-ARBA"/>
</dbReference>
<feature type="domain" description="Tryptophan synthase beta chain-like PALP" evidence="4">
    <location>
        <begin position="14"/>
        <end position="125"/>
    </location>
</feature>
<name>A0A382ADZ5_9ZZZZ</name>
<dbReference type="Gene3D" id="3.40.50.1100">
    <property type="match status" value="2"/>
</dbReference>
<dbReference type="PANTHER" id="PTHR10314">
    <property type="entry name" value="CYSTATHIONINE BETA-SYNTHASE"/>
    <property type="match status" value="1"/>
</dbReference>